<keyword evidence="8" id="KW-1208">Phospholipid metabolism</keyword>
<feature type="domain" description="Glycerol-3-phosphate dehydrogenase NAD-dependent N-terminal" evidence="15">
    <location>
        <begin position="2"/>
        <end position="158"/>
    </location>
</feature>
<dbReference type="GO" id="GO:0005829">
    <property type="term" value="C:cytosol"/>
    <property type="evidence" value="ECO:0007669"/>
    <property type="project" value="TreeGrafter"/>
</dbReference>
<evidence type="ECO:0000313" key="18">
    <source>
        <dbReference type="Proteomes" id="UP000886845"/>
    </source>
</evidence>
<feature type="binding site" evidence="12">
    <location>
        <position position="82"/>
    </location>
    <ligand>
        <name>NAD(+)</name>
        <dbReference type="ChEBI" id="CHEBI:57540"/>
    </ligand>
</feature>
<dbReference type="Gene3D" id="1.10.1040.10">
    <property type="entry name" value="N-(1-d-carboxylethyl)-l-norvaline Dehydrogenase, domain 2"/>
    <property type="match status" value="1"/>
</dbReference>
<dbReference type="SUPFAM" id="SSF51735">
    <property type="entry name" value="NAD(P)-binding Rossmann-fold domains"/>
    <property type="match status" value="1"/>
</dbReference>
<evidence type="ECO:0000256" key="7">
    <source>
        <dbReference type="ARBA" id="ARBA00023209"/>
    </source>
</evidence>
<comment type="caution">
    <text evidence="17">The sequence shown here is derived from an EMBL/GenBank/DDBJ whole genome shotgun (WGS) entry which is preliminary data.</text>
</comment>
<dbReference type="PANTHER" id="PTHR11728:SF1">
    <property type="entry name" value="GLYCEROL-3-PHOSPHATE DEHYDROGENASE [NAD(+)] 2, CHLOROPLASTIC"/>
    <property type="match status" value="1"/>
</dbReference>
<dbReference type="Pfam" id="PF01210">
    <property type="entry name" value="NAD_Gly3P_dh_N"/>
    <property type="match status" value="1"/>
</dbReference>
<dbReference type="HAMAP" id="MF_00394">
    <property type="entry name" value="NAD_Glyc3P_dehydrog"/>
    <property type="match status" value="1"/>
</dbReference>
<accession>A0A9D1T286</accession>
<comment type="similarity">
    <text evidence="1 13">Belongs to the NAD-dependent glycerol-3-phosphate dehydrogenase family.</text>
</comment>
<keyword evidence="2" id="KW-0444">Lipid biosynthesis</keyword>
<dbReference type="InterPro" id="IPR011128">
    <property type="entry name" value="G3P_DH_NAD-dep_N"/>
</dbReference>
<dbReference type="GO" id="GO:0046168">
    <property type="term" value="P:glycerol-3-phosphate catabolic process"/>
    <property type="evidence" value="ECO:0007669"/>
    <property type="project" value="InterPro"/>
</dbReference>
<dbReference type="NCBIfam" id="NF000940">
    <property type="entry name" value="PRK00094.1-2"/>
    <property type="match status" value="1"/>
</dbReference>
<dbReference type="Pfam" id="PF07479">
    <property type="entry name" value="NAD_Gly3P_dh_C"/>
    <property type="match status" value="1"/>
</dbReference>
<dbReference type="EC" id="1.1.1.94" evidence="14"/>
<dbReference type="GO" id="GO:0051287">
    <property type="term" value="F:NAD binding"/>
    <property type="evidence" value="ECO:0007669"/>
    <property type="project" value="InterPro"/>
</dbReference>
<proteinExistence type="inferred from homology"/>
<evidence type="ECO:0000256" key="12">
    <source>
        <dbReference type="PIRSR" id="PIRSR000114-3"/>
    </source>
</evidence>
<evidence type="ECO:0000256" key="11">
    <source>
        <dbReference type="PIRSR" id="PIRSR000114-2"/>
    </source>
</evidence>
<dbReference type="InterPro" id="IPR006109">
    <property type="entry name" value="G3P_DH_NAD-dep_C"/>
</dbReference>
<dbReference type="FunFam" id="1.10.1040.10:FF:000001">
    <property type="entry name" value="Glycerol-3-phosphate dehydrogenase [NAD(P)+]"/>
    <property type="match status" value="1"/>
</dbReference>
<feature type="binding site" evidence="11">
    <location>
        <position position="106"/>
    </location>
    <ligand>
        <name>substrate</name>
    </ligand>
</feature>
<evidence type="ECO:0000256" key="6">
    <source>
        <dbReference type="ARBA" id="ARBA00023098"/>
    </source>
</evidence>
<dbReference type="GO" id="GO:0047952">
    <property type="term" value="F:glycerol-3-phosphate dehydrogenase [NAD(P)+] activity"/>
    <property type="evidence" value="ECO:0007669"/>
    <property type="project" value="UniProtKB-EC"/>
</dbReference>
<evidence type="ECO:0000259" key="16">
    <source>
        <dbReference type="Pfam" id="PF07479"/>
    </source>
</evidence>
<evidence type="ECO:0000256" key="10">
    <source>
        <dbReference type="PIRSR" id="PIRSR000114-1"/>
    </source>
</evidence>
<feature type="active site" description="Proton acceptor" evidence="10">
    <location>
        <position position="189"/>
    </location>
</feature>
<keyword evidence="4 13" id="KW-0560">Oxidoreductase</keyword>
<evidence type="ECO:0000259" key="15">
    <source>
        <dbReference type="Pfam" id="PF01210"/>
    </source>
</evidence>
<evidence type="ECO:0000256" key="8">
    <source>
        <dbReference type="ARBA" id="ARBA00023264"/>
    </source>
</evidence>
<dbReference type="InterPro" id="IPR013328">
    <property type="entry name" value="6PGD_dom2"/>
</dbReference>
<keyword evidence="3" id="KW-0521">NADP</keyword>
<evidence type="ECO:0000256" key="9">
    <source>
        <dbReference type="ARBA" id="ARBA00052716"/>
    </source>
</evidence>
<evidence type="ECO:0000256" key="1">
    <source>
        <dbReference type="ARBA" id="ARBA00011009"/>
    </source>
</evidence>
<organism evidence="17 18">
    <name type="scientific">Candidatus Spyradenecus faecavium</name>
    <dbReference type="NCBI Taxonomy" id="2840947"/>
    <lineage>
        <taxon>Bacteria</taxon>
        <taxon>Pseudomonadati</taxon>
        <taxon>Lentisphaerota</taxon>
        <taxon>Lentisphaeria</taxon>
        <taxon>Lentisphaerales</taxon>
        <taxon>Lentisphaeraceae</taxon>
        <taxon>Lentisphaeraceae incertae sedis</taxon>
        <taxon>Candidatus Spyradenecus</taxon>
    </lineage>
</organism>
<evidence type="ECO:0000256" key="5">
    <source>
        <dbReference type="ARBA" id="ARBA00023027"/>
    </source>
</evidence>
<feature type="non-terminal residue" evidence="17">
    <location>
        <position position="312"/>
    </location>
</feature>
<keyword evidence="5 12" id="KW-0520">NAD</keyword>
<dbReference type="Proteomes" id="UP000886845">
    <property type="component" value="Unassembled WGS sequence"/>
</dbReference>
<dbReference type="GO" id="GO:0008654">
    <property type="term" value="P:phospholipid biosynthetic process"/>
    <property type="evidence" value="ECO:0007669"/>
    <property type="project" value="UniProtKB-KW"/>
</dbReference>
<name>A0A9D1T286_9BACT</name>
<evidence type="ECO:0000256" key="3">
    <source>
        <dbReference type="ARBA" id="ARBA00022857"/>
    </source>
</evidence>
<sequence length="312" mass="32887">MNIAVIGDGGWGSAVARLLDAKGHAVTVWGPFGDYIAEVRATRQNPRYLPGVDFPETIRWTADLAEAVPAADVLVLAIPSKFYRAVCARVAPLLDAPRTLVVSLTKGVCPETRQRMSEVAKAILGTDRVVVLSGPSHAEEVARGIPTAVTCACQDHALAVQAQTLFNGPRFRVYTTDDVLGVEIGGVVKNVLAIAVGASDGFGFGDNTRAALITRGLAEMMRLGLAMGAKPQTLSGLAGVGDLIVTCTSRHSRNHAVGERLGKGEPIADILASMKMVAEGVDNASLLHDLAQEYGVEMPIADVVFRICHQGL</sequence>
<keyword evidence="6" id="KW-0443">Lipid metabolism</keyword>
<dbReference type="PROSITE" id="PS00957">
    <property type="entry name" value="NAD_G3PDH"/>
    <property type="match status" value="1"/>
</dbReference>
<dbReference type="FunFam" id="3.40.50.720:FF:000019">
    <property type="entry name" value="Glycerol-3-phosphate dehydrogenase [NAD(P)+]"/>
    <property type="match status" value="1"/>
</dbReference>
<evidence type="ECO:0000256" key="4">
    <source>
        <dbReference type="ARBA" id="ARBA00023002"/>
    </source>
</evidence>
<evidence type="ECO:0000256" key="2">
    <source>
        <dbReference type="ARBA" id="ARBA00022516"/>
    </source>
</evidence>
<evidence type="ECO:0000313" key="17">
    <source>
        <dbReference type="EMBL" id="HIV09160.1"/>
    </source>
</evidence>
<dbReference type="InterPro" id="IPR008927">
    <property type="entry name" value="6-PGluconate_DH-like_C_sf"/>
</dbReference>
<keyword evidence="7" id="KW-0594">Phospholipid biosynthesis</keyword>
<feature type="binding site" evidence="11">
    <location>
        <begin position="253"/>
        <end position="254"/>
    </location>
    <ligand>
        <name>substrate</name>
    </ligand>
</feature>
<dbReference type="AlphaFoldDB" id="A0A9D1T286"/>
<dbReference type="Gene3D" id="3.40.50.720">
    <property type="entry name" value="NAD(P)-binding Rossmann-like Domain"/>
    <property type="match status" value="1"/>
</dbReference>
<reference evidence="17" key="2">
    <citation type="journal article" date="2021" name="PeerJ">
        <title>Extensive microbial diversity within the chicken gut microbiome revealed by metagenomics and culture.</title>
        <authorList>
            <person name="Gilroy R."/>
            <person name="Ravi A."/>
            <person name="Getino M."/>
            <person name="Pursley I."/>
            <person name="Horton D.L."/>
            <person name="Alikhan N.F."/>
            <person name="Baker D."/>
            <person name="Gharbi K."/>
            <person name="Hall N."/>
            <person name="Watson M."/>
            <person name="Adriaenssens E.M."/>
            <person name="Foster-Nyarko E."/>
            <person name="Jarju S."/>
            <person name="Secka A."/>
            <person name="Antonio M."/>
            <person name="Oren A."/>
            <person name="Chaudhuri R.R."/>
            <person name="La Ragione R."/>
            <person name="Hildebrand F."/>
            <person name="Pallen M.J."/>
        </authorList>
    </citation>
    <scope>NUCLEOTIDE SEQUENCE</scope>
    <source>
        <strain evidence="17">35461</strain>
    </source>
</reference>
<dbReference type="PRINTS" id="PR00077">
    <property type="entry name" value="GPDHDRGNASE"/>
</dbReference>
<gene>
    <name evidence="17" type="ORF">IAC79_03495</name>
</gene>
<dbReference type="NCBIfam" id="NF000942">
    <property type="entry name" value="PRK00094.1-4"/>
    <property type="match status" value="1"/>
</dbReference>
<dbReference type="InterPro" id="IPR036291">
    <property type="entry name" value="NAD(P)-bd_dom_sf"/>
</dbReference>
<comment type="catalytic activity">
    <reaction evidence="9">
        <text>sn-glycerol 3-phosphate + NADP(+) = dihydroxyacetone phosphate + NADPH + H(+)</text>
        <dbReference type="Rhea" id="RHEA:11096"/>
        <dbReference type="ChEBI" id="CHEBI:15378"/>
        <dbReference type="ChEBI" id="CHEBI:57597"/>
        <dbReference type="ChEBI" id="CHEBI:57642"/>
        <dbReference type="ChEBI" id="CHEBI:57783"/>
        <dbReference type="ChEBI" id="CHEBI:58349"/>
        <dbReference type="EC" id="1.1.1.94"/>
    </reaction>
    <physiologicalReaction direction="right-to-left" evidence="9">
        <dbReference type="Rhea" id="RHEA:11098"/>
    </physiologicalReaction>
</comment>
<evidence type="ECO:0000256" key="14">
    <source>
        <dbReference type="RuleBase" id="RU000439"/>
    </source>
</evidence>
<dbReference type="InterPro" id="IPR006168">
    <property type="entry name" value="G3P_DH_NAD-dep"/>
</dbReference>
<dbReference type="PIRSF" id="PIRSF000114">
    <property type="entry name" value="Glycerol-3-P_dh"/>
    <property type="match status" value="1"/>
</dbReference>
<feature type="domain" description="Glycerol-3-phosphate dehydrogenase NAD-dependent C-terminal" evidence="16">
    <location>
        <begin position="178"/>
        <end position="311"/>
    </location>
</feature>
<feature type="binding site" evidence="12">
    <location>
        <position position="138"/>
    </location>
    <ligand>
        <name>NAD(+)</name>
        <dbReference type="ChEBI" id="CHEBI:57540"/>
    </ligand>
</feature>
<evidence type="ECO:0000256" key="13">
    <source>
        <dbReference type="RuleBase" id="RU000437"/>
    </source>
</evidence>
<reference evidence="17" key="1">
    <citation type="submission" date="2020-10" db="EMBL/GenBank/DDBJ databases">
        <authorList>
            <person name="Gilroy R."/>
        </authorList>
    </citation>
    <scope>NUCLEOTIDE SEQUENCE</scope>
    <source>
        <strain evidence="17">35461</strain>
    </source>
</reference>
<dbReference type="SUPFAM" id="SSF48179">
    <property type="entry name" value="6-phosphogluconate dehydrogenase C-terminal domain-like"/>
    <property type="match status" value="1"/>
</dbReference>
<dbReference type="GO" id="GO:0005975">
    <property type="term" value="P:carbohydrate metabolic process"/>
    <property type="evidence" value="ECO:0007669"/>
    <property type="project" value="InterPro"/>
</dbReference>
<dbReference type="PANTHER" id="PTHR11728">
    <property type="entry name" value="GLYCEROL-3-PHOSPHATE DEHYDROGENASE"/>
    <property type="match status" value="1"/>
</dbReference>
<feature type="binding site" evidence="12">
    <location>
        <begin position="7"/>
        <end position="12"/>
    </location>
    <ligand>
        <name>NAD(+)</name>
        <dbReference type="ChEBI" id="CHEBI:57540"/>
    </ligand>
</feature>
<dbReference type="EMBL" id="DVOR01000112">
    <property type="protein sequence ID" value="HIV09160.1"/>
    <property type="molecule type" value="Genomic_DNA"/>
</dbReference>
<feature type="binding site" evidence="12">
    <location>
        <position position="253"/>
    </location>
    <ligand>
        <name>NAD(+)</name>
        <dbReference type="ChEBI" id="CHEBI:57540"/>
    </ligand>
</feature>
<protein>
    <recommendedName>
        <fullName evidence="14">Glycerol-3-phosphate dehydrogenase</fullName>
        <ecNumber evidence="14">1.1.1.94</ecNumber>
    </recommendedName>
</protein>